<dbReference type="Proteomes" id="UP000743899">
    <property type="component" value="Unassembled WGS sequence"/>
</dbReference>
<dbReference type="RefSeq" id="WP_161919962.1">
    <property type="nucleotide sequence ID" value="NZ_JAACYS010000015.1"/>
</dbReference>
<name>A0ABX0A197_9BACI</name>
<evidence type="ECO:0000313" key="2">
    <source>
        <dbReference type="Proteomes" id="UP000743899"/>
    </source>
</evidence>
<evidence type="ECO:0000313" key="1">
    <source>
        <dbReference type="EMBL" id="NCU17126.1"/>
    </source>
</evidence>
<gene>
    <name evidence="1" type="ORF">GW534_04980</name>
</gene>
<protein>
    <submittedName>
        <fullName evidence="1">Uncharacterized protein</fullName>
    </submittedName>
</protein>
<dbReference type="EMBL" id="JAACYS010000015">
    <property type="protein sequence ID" value="NCU17126.1"/>
    <property type="molecule type" value="Genomic_DNA"/>
</dbReference>
<comment type="caution">
    <text evidence="1">The sequence shown here is derived from an EMBL/GenBank/DDBJ whole genome shotgun (WGS) entry which is preliminary data.</text>
</comment>
<keyword evidence="2" id="KW-1185">Reference proteome</keyword>
<sequence>MTVWDGKDTVDNAITTIQGQVIDLNKYEMNENQLVTKINDLKTLRDSLQSEVNRLTELDETNTATITSLEGKSLK</sequence>
<accession>A0ABX0A197</accession>
<organism evidence="1 2">
    <name type="scientific">Pallidibacillus pasinlerensis</name>
    <dbReference type="NCBI Taxonomy" id="2703818"/>
    <lineage>
        <taxon>Bacteria</taxon>
        <taxon>Bacillati</taxon>
        <taxon>Bacillota</taxon>
        <taxon>Bacilli</taxon>
        <taxon>Bacillales</taxon>
        <taxon>Bacillaceae</taxon>
        <taxon>Pallidibacillus</taxon>
    </lineage>
</organism>
<proteinExistence type="predicted"/>
<reference evidence="1 2" key="1">
    <citation type="submission" date="2020-01" db="EMBL/GenBank/DDBJ databases">
        <title>A novel Bacillus sp. from Pasinler.</title>
        <authorList>
            <person name="Adiguzel A."/>
            <person name="Ay H."/>
            <person name="Baltaci M.O."/>
        </authorList>
    </citation>
    <scope>NUCLEOTIDE SEQUENCE [LARGE SCALE GENOMIC DNA]</scope>
    <source>
        <strain evidence="1 2">P1</strain>
    </source>
</reference>